<protein>
    <submittedName>
        <fullName evidence="3">Uncharacterized protein</fullName>
    </submittedName>
</protein>
<feature type="compositionally biased region" description="Low complexity" evidence="1">
    <location>
        <begin position="659"/>
        <end position="674"/>
    </location>
</feature>
<gene>
    <name evidence="3" type="ORF">NQ315_012096</name>
</gene>
<feature type="region of interest" description="Disordered" evidence="1">
    <location>
        <begin position="1036"/>
        <end position="1060"/>
    </location>
</feature>
<evidence type="ECO:0000313" key="3">
    <source>
        <dbReference type="EMBL" id="KAJ8919111.1"/>
    </source>
</evidence>
<feature type="region of interest" description="Disordered" evidence="1">
    <location>
        <begin position="1453"/>
        <end position="1519"/>
    </location>
</feature>
<reference evidence="3 4" key="1">
    <citation type="journal article" date="2023" name="Insect Mol. Biol.">
        <title>Genome sequencing provides insights into the evolution of gene families encoding plant cell wall-degrading enzymes in longhorned beetles.</title>
        <authorList>
            <person name="Shin N.R."/>
            <person name="Okamura Y."/>
            <person name="Kirsch R."/>
            <person name="Pauchet Y."/>
        </authorList>
    </citation>
    <scope>NUCLEOTIDE SEQUENCE [LARGE SCALE GENOMIC DNA]</scope>
    <source>
        <strain evidence="3">EAD_L_NR</strain>
    </source>
</reference>
<feature type="region of interest" description="Disordered" evidence="1">
    <location>
        <begin position="1086"/>
        <end position="1105"/>
    </location>
</feature>
<feature type="chain" id="PRO_5043574993" evidence="2">
    <location>
        <begin position="24"/>
        <end position="1747"/>
    </location>
</feature>
<evidence type="ECO:0000313" key="4">
    <source>
        <dbReference type="Proteomes" id="UP001159042"/>
    </source>
</evidence>
<feature type="region of interest" description="Disordered" evidence="1">
    <location>
        <begin position="1164"/>
        <end position="1201"/>
    </location>
</feature>
<feature type="compositionally biased region" description="Low complexity" evidence="1">
    <location>
        <begin position="731"/>
        <end position="748"/>
    </location>
</feature>
<keyword evidence="4" id="KW-1185">Reference proteome</keyword>
<organism evidence="3 4">
    <name type="scientific">Exocentrus adspersus</name>
    <dbReference type="NCBI Taxonomy" id="1586481"/>
    <lineage>
        <taxon>Eukaryota</taxon>
        <taxon>Metazoa</taxon>
        <taxon>Ecdysozoa</taxon>
        <taxon>Arthropoda</taxon>
        <taxon>Hexapoda</taxon>
        <taxon>Insecta</taxon>
        <taxon>Pterygota</taxon>
        <taxon>Neoptera</taxon>
        <taxon>Endopterygota</taxon>
        <taxon>Coleoptera</taxon>
        <taxon>Polyphaga</taxon>
        <taxon>Cucujiformia</taxon>
        <taxon>Chrysomeloidea</taxon>
        <taxon>Cerambycidae</taxon>
        <taxon>Lamiinae</taxon>
        <taxon>Acanthocinini</taxon>
        <taxon>Exocentrus</taxon>
    </lineage>
</organism>
<feature type="compositionally biased region" description="Basic and acidic residues" evidence="1">
    <location>
        <begin position="1124"/>
        <end position="1133"/>
    </location>
</feature>
<feature type="compositionally biased region" description="Polar residues" evidence="1">
    <location>
        <begin position="1685"/>
        <end position="1706"/>
    </location>
</feature>
<feature type="compositionally biased region" description="Polar residues" evidence="1">
    <location>
        <begin position="1486"/>
        <end position="1519"/>
    </location>
</feature>
<feature type="region of interest" description="Disordered" evidence="1">
    <location>
        <begin position="509"/>
        <end position="529"/>
    </location>
</feature>
<dbReference type="PROSITE" id="PS51257">
    <property type="entry name" value="PROKAR_LIPOPROTEIN"/>
    <property type="match status" value="1"/>
</dbReference>
<evidence type="ECO:0000256" key="2">
    <source>
        <dbReference type="SAM" id="SignalP"/>
    </source>
</evidence>
<feature type="compositionally biased region" description="Polar residues" evidence="1">
    <location>
        <begin position="1180"/>
        <end position="1198"/>
    </location>
</feature>
<dbReference type="Proteomes" id="UP001159042">
    <property type="component" value="Unassembled WGS sequence"/>
</dbReference>
<evidence type="ECO:0000256" key="1">
    <source>
        <dbReference type="SAM" id="MobiDB-lite"/>
    </source>
</evidence>
<feature type="region of interest" description="Disordered" evidence="1">
    <location>
        <begin position="659"/>
        <end position="679"/>
    </location>
</feature>
<keyword evidence="2" id="KW-0732">Signal</keyword>
<sequence length="1747" mass="196314">MSLQKKTMRYTVLFLTVLGCVAATPNGYYHQEYNYKTSASSYKNNELQHQTDDQGYYKKDGDLAGRVRPRVDANSEHSEYVNPNLRNGEYNTGLIGGANGDMSSYGHMKADVGSYGTHDLSSEGLAHADNIAGIRGGAYSGSYGMNSYGSSSQSYGMSSNLRSVTSQIQQELESEIQRAIEENRAYSQSSVDFAELERELRRNVTERLNNELVNRYGQQGIRGGLSYTISGGRLHSTANYDNRELQDLKMQLENSLLNRLRSQYYQTGSRYESQQSSQARYGYPTTTVRPVHYTHYPVTYRPLTTIRPTYPVDYSRDNYVRYTPVPNPESITTIASRVQNQLDTRLNQILEDVQRRYFSTSSSYALTNTDVVIENLRNELRNNVTYLLNEEIRANYGNQIPRDGYMYTVGTNSQTSSQYNYAIRDLENLRSQIERNLIEKLNRDFERYRSRWSQQATYSQASRSSGNVQYSDYNTPRYDVYTTPRYEVYSTPRYEVYSTPQYKTYDSDVEHFSTRPSSPHIASLISSGGSNTKNRHYSMAAGTGQAGYEISNAGGSSSVSQLQRQLQQDMSRQLQMALSRNQYGSYSGSYPQSYQSSLQQLSDELNRNLTRQLQEYSASGYYSAHGNIDQAQLASMRNQLQSDLMRQLQQGLQQSYHASSSYSASSSSSSQANYRPVRGFDSNYQTGQYRSGGNVLTMDAADCVGDDPNAYSNHRMKRSYQPYRSQPIGLSYTSNSRSYPSYSSPSQSEQVQQTENGDELGQQVDDSDLTQQVEDNSSFEKLQQEPLGQQEVDLGQQPDNSDVTQQVEDSGFGKLQLGSQTQQTDLGQQVDNTDLTQQVEEPGFGKLQLGSQEQQSTDQNQLSDNSDTTQQVEDSALGKLQLGSQNQQIDLGQQVDDTDLTQQVQEPGFGKLQLGSQSQLGIDENKLSDNLDTTQQVEDSSFGKLQLGSQSNKIELGQQIDNSDLTQQEEENGKLQLGSQGQQAIDQNQLSDDLDITQQVEDSGLGKLQIGSDGQQQLGQEIDNSDLTQQVEAVDFADSQSDLQRKPQVPSILTQKTDNDDIDLITPISHNEQPVRGTAQYFNVDQDNWNSQPKLNSDNRQEGHQYDLSQQTEDSFLGGSPLQNRDDRNSQQRQHIELGQEEDNSYLTQKVENPFVDNIQIQPLPSSQIQEAQRGDQESKYPTSERQQTNPGQFQTGGSRPIYDYALNLNQPLSSPLSLTNQASIDGLNDQKLTSTNSELVQRPIDVDNNAEFGTQKQTTQPFRHFPQQITNSQTNQQPDEYSQSWTPYVSHFDDNDRSGTRPINQGNILNQQTGIPQQPVQQQTGFQPTNQWQHVPLTPPTPPRYIYSQSNPYYNKPIVSGSLQVGNRPTNMRPIDSNSFLQTEIVQQQKLKPNQDIITEPNNVNYNPNTLPSLNQVTYQQHNIPDVQQTSIHLPEKPEIATFGNLNQQVIPESRDDQQRQESIDLLPERPDVPRDTASEDVFNSRPSQIPSLGQNTGDLNKPNSYSQTIGPGNYGSNGLTSPNIPSYGYNGYISSPNVISPNRFRPGQIDNSYEYGSNLNKYGTGYSTNELNFGQQQSIPDTEVVSSIQPIKPQQPTVVQNVEPQVSNYNIGVKGRRSRPRMYSTSIAAQQEIGPPAEASPIYQPEVVQAEKLQPEVSQPQVPQLEVSQSSVPQPESIEPVKPSSSTQEITELDETSPTGTQENLPWWKRFGNKGLEQFGLEVIKNNRDIFSRASPSWNQTNVEP</sequence>
<feature type="signal peptide" evidence="2">
    <location>
        <begin position="1"/>
        <end position="23"/>
    </location>
</feature>
<feature type="region of interest" description="Disordered" evidence="1">
    <location>
        <begin position="1655"/>
        <end position="1709"/>
    </location>
</feature>
<feature type="compositionally biased region" description="Polar residues" evidence="1">
    <location>
        <begin position="1086"/>
        <end position="1096"/>
    </location>
</feature>
<dbReference type="EMBL" id="JANEYG010000020">
    <property type="protein sequence ID" value="KAJ8919111.1"/>
    <property type="molecule type" value="Genomic_DNA"/>
</dbReference>
<comment type="caution">
    <text evidence="3">The sequence shown here is derived from an EMBL/GenBank/DDBJ whole genome shotgun (WGS) entry which is preliminary data.</text>
</comment>
<proteinExistence type="predicted"/>
<feature type="region of interest" description="Disordered" evidence="1">
    <location>
        <begin position="850"/>
        <end position="872"/>
    </location>
</feature>
<feature type="compositionally biased region" description="Basic and acidic residues" evidence="1">
    <location>
        <begin position="1454"/>
        <end position="1479"/>
    </location>
</feature>
<name>A0AAV8VXM6_9CUCU</name>
<feature type="region of interest" description="Disordered" evidence="1">
    <location>
        <begin position="712"/>
        <end position="762"/>
    </location>
</feature>
<feature type="region of interest" description="Disordered" evidence="1">
    <location>
        <begin position="1113"/>
        <end position="1133"/>
    </location>
</feature>
<feature type="compositionally biased region" description="Polar residues" evidence="1">
    <location>
        <begin position="1658"/>
        <end position="1676"/>
    </location>
</feature>
<accession>A0AAV8VXM6</accession>